<keyword evidence="2" id="KW-1185">Reference proteome</keyword>
<gene>
    <name evidence="1" type="ORF">NC653_010567</name>
</gene>
<evidence type="ECO:0000313" key="2">
    <source>
        <dbReference type="Proteomes" id="UP001164929"/>
    </source>
</evidence>
<evidence type="ECO:0000313" key="1">
    <source>
        <dbReference type="EMBL" id="KAJ6999853.1"/>
    </source>
</evidence>
<dbReference type="AlphaFoldDB" id="A0AAD6R0H2"/>
<comment type="caution">
    <text evidence="1">The sequence shown here is derived from an EMBL/GenBank/DDBJ whole genome shotgun (WGS) entry which is preliminary data.</text>
</comment>
<protein>
    <submittedName>
        <fullName evidence="1">Uncharacterized protein</fullName>
    </submittedName>
</protein>
<name>A0AAD6R0H2_9ROSI</name>
<dbReference type="EMBL" id="JAQIZT010000004">
    <property type="protein sequence ID" value="KAJ6999853.1"/>
    <property type="molecule type" value="Genomic_DNA"/>
</dbReference>
<sequence>MYGDRSELTIRSAWLSVSFELCHGSLSVLGGSFLASSEKYLHLKNTSLQGHTIEALRLHSDATSNPTLW</sequence>
<proteinExistence type="predicted"/>
<reference evidence="1 2" key="1">
    <citation type="journal article" date="2023" name="Mol. Ecol. Resour.">
        <title>Chromosome-level genome assembly of a triploid poplar Populus alba 'Berolinensis'.</title>
        <authorList>
            <person name="Chen S."/>
            <person name="Yu Y."/>
            <person name="Wang X."/>
            <person name="Wang S."/>
            <person name="Zhang T."/>
            <person name="Zhou Y."/>
            <person name="He R."/>
            <person name="Meng N."/>
            <person name="Wang Y."/>
            <person name="Liu W."/>
            <person name="Liu Z."/>
            <person name="Liu J."/>
            <person name="Guo Q."/>
            <person name="Huang H."/>
            <person name="Sederoff R.R."/>
            <person name="Wang G."/>
            <person name="Qu G."/>
            <person name="Chen S."/>
        </authorList>
    </citation>
    <scope>NUCLEOTIDE SEQUENCE [LARGE SCALE GENOMIC DNA]</scope>
    <source>
        <tissue evidence="1">Leaves</tissue>
    </source>
</reference>
<organism evidence="1 2">
    <name type="scientific">Populus alba x Populus x berolinensis</name>
    <dbReference type="NCBI Taxonomy" id="444605"/>
    <lineage>
        <taxon>Eukaryota</taxon>
        <taxon>Viridiplantae</taxon>
        <taxon>Streptophyta</taxon>
        <taxon>Embryophyta</taxon>
        <taxon>Tracheophyta</taxon>
        <taxon>Spermatophyta</taxon>
        <taxon>Magnoliopsida</taxon>
        <taxon>eudicotyledons</taxon>
        <taxon>Gunneridae</taxon>
        <taxon>Pentapetalae</taxon>
        <taxon>rosids</taxon>
        <taxon>fabids</taxon>
        <taxon>Malpighiales</taxon>
        <taxon>Salicaceae</taxon>
        <taxon>Saliceae</taxon>
        <taxon>Populus</taxon>
    </lineage>
</organism>
<accession>A0AAD6R0H2</accession>
<dbReference type="Proteomes" id="UP001164929">
    <property type="component" value="Chromosome 4"/>
</dbReference>